<dbReference type="KEGG" id="pbj:VN24_01705"/>
<evidence type="ECO:0000256" key="1">
    <source>
        <dbReference type="ARBA" id="ARBA00004141"/>
    </source>
</evidence>
<feature type="transmembrane region" description="Helical" evidence="6">
    <location>
        <begin position="69"/>
        <end position="86"/>
    </location>
</feature>
<evidence type="ECO:0000256" key="2">
    <source>
        <dbReference type="ARBA" id="ARBA00007511"/>
    </source>
</evidence>
<evidence type="ECO:0000313" key="7">
    <source>
        <dbReference type="EMBL" id="AJY73578.1"/>
    </source>
</evidence>
<dbReference type="GO" id="GO:0016020">
    <property type="term" value="C:membrane"/>
    <property type="evidence" value="ECO:0007669"/>
    <property type="project" value="UniProtKB-SubCell"/>
</dbReference>
<feature type="transmembrane region" description="Helical" evidence="6">
    <location>
        <begin position="191"/>
        <end position="213"/>
    </location>
</feature>
<name>A0A0D5NF78_9BACL</name>
<dbReference type="HOGENOM" id="CLU_070543_0_1_9"/>
<dbReference type="RefSeq" id="WP_045669013.1">
    <property type="nucleotide sequence ID" value="NZ_CP011058.1"/>
</dbReference>
<keyword evidence="8" id="KW-1185">Reference proteome</keyword>
<feature type="transmembrane region" description="Helical" evidence="6">
    <location>
        <begin position="159"/>
        <end position="179"/>
    </location>
</feature>
<evidence type="ECO:0000256" key="6">
    <source>
        <dbReference type="SAM" id="Phobius"/>
    </source>
</evidence>
<comment type="subcellular location">
    <subcellularLocation>
        <location evidence="1">Membrane</location>
        <topology evidence="1">Multi-pass membrane protein</topology>
    </subcellularLocation>
</comment>
<keyword evidence="4 6" id="KW-1133">Transmembrane helix</keyword>
<dbReference type="InterPro" id="IPR022301">
    <property type="entry name" value="Integral_membrane_YjbE"/>
</dbReference>
<dbReference type="STRING" id="1126833.VN24_01705"/>
<sequence length="232" mass="24891">MKMEFWAGLIELILINIVLSGDNAVVVALACRKLPAQQQKKAVLWGSIGAIVLRVLLTFAAVWLLHIPYVQLAGALMLLYIAVTLLKKDDGEDHVEAGNKLSDAIRTIVVADLVMSLDNVLAMAGAAQGNLLLIIIGLLITIPLIVVASNVLMRIMERYPVIVMIGSAVLGYTAGEMVLSDKGVGNRMEGLLPAADLVIPIALALLVVIAGWLMNKWQSRHGNARGMERKAG</sequence>
<comment type="similarity">
    <text evidence="2">Belongs to the TerC family.</text>
</comment>
<gene>
    <name evidence="7" type="ORF">VN24_01705</name>
</gene>
<organism evidence="7 8">
    <name type="scientific">Paenibacillus beijingensis</name>
    <dbReference type="NCBI Taxonomy" id="1126833"/>
    <lineage>
        <taxon>Bacteria</taxon>
        <taxon>Bacillati</taxon>
        <taxon>Bacillota</taxon>
        <taxon>Bacilli</taxon>
        <taxon>Bacillales</taxon>
        <taxon>Paenibacillaceae</taxon>
        <taxon>Paenibacillus</taxon>
    </lineage>
</organism>
<feature type="transmembrane region" description="Helical" evidence="6">
    <location>
        <begin position="42"/>
        <end position="63"/>
    </location>
</feature>
<protein>
    <submittedName>
        <fullName evidence="7">Membrane protein</fullName>
    </submittedName>
</protein>
<evidence type="ECO:0000313" key="8">
    <source>
        <dbReference type="Proteomes" id="UP000032633"/>
    </source>
</evidence>
<dbReference type="PANTHER" id="PTHR30238:SF4">
    <property type="entry name" value="SLL1022 PROTEIN"/>
    <property type="match status" value="1"/>
</dbReference>
<reference evidence="8" key="2">
    <citation type="submission" date="2015-03" db="EMBL/GenBank/DDBJ databases">
        <title>Genome sequence of Paenibacillus beijingensis strain DSM 24997T.</title>
        <authorList>
            <person name="Kwak Y."/>
            <person name="Shin J.-H."/>
        </authorList>
    </citation>
    <scope>NUCLEOTIDE SEQUENCE [LARGE SCALE GENOMIC DNA]</scope>
    <source>
        <strain evidence="8">DSM 24997</strain>
    </source>
</reference>
<dbReference type="PATRIC" id="fig|1126833.4.peg.378"/>
<dbReference type="OrthoDB" id="5295733at2"/>
<dbReference type="NCBIfam" id="TIGR03717">
    <property type="entry name" value="R_switched_YjbE"/>
    <property type="match status" value="1"/>
</dbReference>
<dbReference type="EMBL" id="CP011058">
    <property type="protein sequence ID" value="AJY73578.1"/>
    <property type="molecule type" value="Genomic_DNA"/>
</dbReference>
<dbReference type="PANTHER" id="PTHR30238">
    <property type="entry name" value="MEMBRANE BOUND PREDICTED REDOX MODULATOR"/>
    <property type="match status" value="1"/>
</dbReference>
<keyword evidence="3 6" id="KW-0812">Transmembrane</keyword>
<dbReference type="Pfam" id="PF03741">
    <property type="entry name" value="TerC"/>
    <property type="match status" value="1"/>
</dbReference>
<keyword evidence="5 6" id="KW-0472">Membrane</keyword>
<dbReference type="AlphaFoldDB" id="A0A0D5NF78"/>
<reference evidence="7 8" key="1">
    <citation type="journal article" date="2015" name="J. Biotechnol.">
        <title>Complete genome sequence of Paenibacillus beijingensis 7188(T) (=DSM 24997(T)), a novel rhizobacterium from jujube garden soil.</title>
        <authorList>
            <person name="Kwak Y."/>
            <person name="Shin J.H."/>
        </authorList>
    </citation>
    <scope>NUCLEOTIDE SEQUENCE [LARGE SCALE GENOMIC DNA]</scope>
    <source>
        <strain evidence="7 8">DSM 24997</strain>
    </source>
</reference>
<evidence type="ECO:0000256" key="4">
    <source>
        <dbReference type="ARBA" id="ARBA00022989"/>
    </source>
</evidence>
<evidence type="ECO:0000256" key="5">
    <source>
        <dbReference type="ARBA" id="ARBA00023136"/>
    </source>
</evidence>
<dbReference type="Proteomes" id="UP000032633">
    <property type="component" value="Chromosome"/>
</dbReference>
<feature type="transmembrane region" description="Helical" evidence="6">
    <location>
        <begin position="131"/>
        <end position="152"/>
    </location>
</feature>
<proteinExistence type="inferred from homology"/>
<accession>A0A0D5NF78</accession>
<evidence type="ECO:0000256" key="3">
    <source>
        <dbReference type="ARBA" id="ARBA00022692"/>
    </source>
</evidence>
<dbReference type="InterPro" id="IPR005496">
    <property type="entry name" value="Integral_membrane_TerC"/>
</dbReference>
<feature type="transmembrane region" description="Helical" evidence="6">
    <location>
        <begin position="6"/>
        <end position="30"/>
    </location>
</feature>